<dbReference type="InterPro" id="IPR051317">
    <property type="entry name" value="Gfo/Idh/MocA_oxidoreduct"/>
</dbReference>
<dbReference type="InParanoid" id="A0A165DJ48"/>
<evidence type="ECO:0000313" key="3">
    <source>
        <dbReference type="EMBL" id="KZV84667.1"/>
    </source>
</evidence>
<dbReference type="Proteomes" id="UP000077266">
    <property type="component" value="Unassembled WGS sequence"/>
</dbReference>
<dbReference type="Pfam" id="PF22685">
    <property type="entry name" value="Gal80p_C-like"/>
    <property type="match status" value="1"/>
</dbReference>
<dbReference type="GO" id="GO:0000166">
    <property type="term" value="F:nucleotide binding"/>
    <property type="evidence" value="ECO:0007669"/>
    <property type="project" value="InterPro"/>
</dbReference>
<dbReference type="InterPro" id="IPR000683">
    <property type="entry name" value="Gfo/Idh/MocA-like_OxRdtase_N"/>
</dbReference>
<feature type="domain" description="Gal80p-like C-terminal" evidence="2">
    <location>
        <begin position="145"/>
        <end position="303"/>
    </location>
</feature>
<dbReference type="SUPFAM" id="SSF55347">
    <property type="entry name" value="Glyceraldehyde-3-phosphate dehydrogenase-like, C-terminal domain"/>
    <property type="match status" value="1"/>
</dbReference>
<gene>
    <name evidence="3" type="ORF">EXIGLDRAFT_623959</name>
</gene>
<evidence type="ECO:0000259" key="2">
    <source>
        <dbReference type="Pfam" id="PF22685"/>
    </source>
</evidence>
<accession>A0A165DJ48</accession>
<keyword evidence="4" id="KW-1185">Reference proteome</keyword>
<dbReference type="Pfam" id="PF01408">
    <property type="entry name" value="GFO_IDH_MocA"/>
    <property type="match status" value="1"/>
</dbReference>
<proteinExistence type="predicted"/>
<dbReference type="Gene3D" id="3.30.360.10">
    <property type="entry name" value="Dihydrodipicolinate Reductase, domain 2"/>
    <property type="match status" value="1"/>
</dbReference>
<evidence type="ECO:0000259" key="1">
    <source>
        <dbReference type="Pfam" id="PF01408"/>
    </source>
</evidence>
<dbReference type="SUPFAM" id="SSF51735">
    <property type="entry name" value="NAD(P)-binding Rossmann-fold domains"/>
    <property type="match status" value="1"/>
</dbReference>
<name>A0A165DJ48_EXIGL</name>
<dbReference type="Gene3D" id="3.40.50.720">
    <property type="entry name" value="NAD(P)-binding Rossmann-like Domain"/>
    <property type="match status" value="1"/>
</dbReference>
<dbReference type="InterPro" id="IPR055080">
    <property type="entry name" value="Gal80p-like_C"/>
</dbReference>
<dbReference type="AlphaFoldDB" id="A0A165DJ48"/>
<reference evidence="3 4" key="1">
    <citation type="journal article" date="2016" name="Mol. Biol. Evol.">
        <title>Comparative Genomics of Early-Diverging Mushroom-Forming Fungi Provides Insights into the Origins of Lignocellulose Decay Capabilities.</title>
        <authorList>
            <person name="Nagy L.G."/>
            <person name="Riley R."/>
            <person name="Tritt A."/>
            <person name="Adam C."/>
            <person name="Daum C."/>
            <person name="Floudas D."/>
            <person name="Sun H."/>
            <person name="Yadav J.S."/>
            <person name="Pangilinan J."/>
            <person name="Larsson K.H."/>
            <person name="Matsuura K."/>
            <person name="Barry K."/>
            <person name="Labutti K."/>
            <person name="Kuo R."/>
            <person name="Ohm R.A."/>
            <person name="Bhattacharya S.S."/>
            <person name="Shirouzu T."/>
            <person name="Yoshinaga Y."/>
            <person name="Martin F.M."/>
            <person name="Grigoriev I.V."/>
            <person name="Hibbett D.S."/>
        </authorList>
    </citation>
    <scope>NUCLEOTIDE SEQUENCE [LARGE SCALE GENOMIC DNA]</scope>
    <source>
        <strain evidence="3 4">HHB12029</strain>
    </source>
</reference>
<evidence type="ECO:0000313" key="4">
    <source>
        <dbReference type="Proteomes" id="UP000077266"/>
    </source>
</evidence>
<dbReference type="OrthoDB" id="64915at2759"/>
<sequence length="381" mass="40564">MSTNDGPIRVGFVGLSVKGWAAASLAPPILSGPLASKYTLTAVSTTNATSASASAKKYSEITGKPVKSYHGDAAAIADDTDVDFVVISVKTPDHKATVTPVIERGKNVFVEWPLGNGLKETLEIAQAAKRKGVRTMCGIQAWQNPAVSKAREWVASGKIGRVLSATWICCKAEEVTLWAPTSPASNAYAVDPANGATFLTILIGHHMSAITRILGPLQSVSASSSNIYDTVQLVDENLKPTGEPLPNVAPDQFAAHGVFKNHPGALFSATWRAGITCSKETDKHRPTLTFLIDGDKGFIKFESYGIGGHFINSYLPEKVYLNGEEVTLEDAPLGNVARNWEAYAEGAEGEYATFEDAVELYKHVDGIATSAKEGRAVTLNV</sequence>
<dbReference type="InterPro" id="IPR036291">
    <property type="entry name" value="NAD(P)-bd_dom_sf"/>
</dbReference>
<dbReference type="PANTHER" id="PTHR43708">
    <property type="entry name" value="CONSERVED EXPRESSED OXIDOREDUCTASE (EUROFUNG)"/>
    <property type="match status" value="1"/>
</dbReference>
<dbReference type="EMBL" id="KV426216">
    <property type="protein sequence ID" value="KZV84667.1"/>
    <property type="molecule type" value="Genomic_DNA"/>
</dbReference>
<protein>
    <submittedName>
        <fullName evidence="3">NAD(P)-binding protein</fullName>
    </submittedName>
</protein>
<organism evidence="3 4">
    <name type="scientific">Exidia glandulosa HHB12029</name>
    <dbReference type="NCBI Taxonomy" id="1314781"/>
    <lineage>
        <taxon>Eukaryota</taxon>
        <taxon>Fungi</taxon>
        <taxon>Dikarya</taxon>
        <taxon>Basidiomycota</taxon>
        <taxon>Agaricomycotina</taxon>
        <taxon>Agaricomycetes</taxon>
        <taxon>Auriculariales</taxon>
        <taxon>Exidiaceae</taxon>
        <taxon>Exidia</taxon>
    </lineage>
</organism>
<feature type="domain" description="Gfo/Idh/MocA-like oxidoreductase N-terminal" evidence="1">
    <location>
        <begin position="8"/>
        <end position="138"/>
    </location>
</feature>
<dbReference type="STRING" id="1314781.A0A165DJ48"/>
<dbReference type="PANTHER" id="PTHR43708:SF1">
    <property type="entry name" value="GALACTOSE_LACTOSE METABOLISM REGULATORY PROTEIN GAL80"/>
    <property type="match status" value="1"/>
</dbReference>